<sequence length="199" mass="23151">MNLCILLKLNIMFKGGVTLIMKNLQFNKKAKLSIIVIGLILISSLTLISLSRRNPGEKNLVKFINSHYTVTSEDIDRFNKYQVDGITDEYLAQYNKDAEEMKGFMTKEGFRVYTADRIYLTTVIKPASMDTLVQVKNIKPKFVKIQEDGILSYDVTFTIVTKSRKENEEFEKNLTKRFFMSKEGNQWKVNEFNKFDMLI</sequence>
<keyword evidence="1" id="KW-0472">Membrane</keyword>
<proteinExistence type="predicted"/>
<accession>A0A645CF08</accession>
<protein>
    <submittedName>
        <fullName evidence="2">Uncharacterized protein</fullName>
    </submittedName>
</protein>
<evidence type="ECO:0000256" key="1">
    <source>
        <dbReference type="SAM" id="Phobius"/>
    </source>
</evidence>
<organism evidence="2">
    <name type="scientific">bioreactor metagenome</name>
    <dbReference type="NCBI Taxonomy" id="1076179"/>
    <lineage>
        <taxon>unclassified sequences</taxon>
        <taxon>metagenomes</taxon>
        <taxon>ecological metagenomes</taxon>
    </lineage>
</organism>
<comment type="caution">
    <text evidence="2">The sequence shown here is derived from an EMBL/GenBank/DDBJ whole genome shotgun (WGS) entry which is preliminary data.</text>
</comment>
<keyword evidence="1" id="KW-1133">Transmembrane helix</keyword>
<name>A0A645CF08_9ZZZZ</name>
<keyword evidence="1" id="KW-0812">Transmembrane</keyword>
<feature type="transmembrane region" description="Helical" evidence="1">
    <location>
        <begin position="32"/>
        <end position="50"/>
    </location>
</feature>
<dbReference type="AlphaFoldDB" id="A0A645CF08"/>
<evidence type="ECO:0000313" key="2">
    <source>
        <dbReference type="EMBL" id="MPM75504.1"/>
    </source>
</evidence>
<gene>
    <name evidence="2" type="ORF">SDC9_122497</name>
</gene>
<reference evidence="2" key="1">
    <citation type="submission" date="2019-08" db="EMBL/GenBank/DDBJ databases">
        <authorList>
            <person name="Kucharzyk K."/>
            <person name="Murdoch R.W."/>
            <person name="Higgins S."/>
            <person name="Loffler F."/>
        </authorList>
    </citation>
    <scope>NUCLEOTIDE SEQUENCE</scope>
</reference>
<dbReference type="EMBL" id="VSSQ01026668">
    <property type="protein sequence ID" value="MPM75504.1"/>
    <property type="molecule type" value="Genomic_DNA"/>
</dbReference>